<evidence type="ECO:0000313" key="1">
    <source>
        <dbReference type="EMBL" id="ADH64641.1"/>
    </source>
</evidence>
<dbReference type="HOGENOM" id="CLU_110275_0_0_0"/>
<dbReference type="AlphaFoldDB" id="D7BCQ8"/>
<accession>D7BCQ8</accession>
<gene>
    <name evidence="1" type="ordered locus">Mesil_2796</name>
</gene>
<dbReference type="Proteomes" id="UP000001916">
    <property type="component" value="Chromosome"/>
</dbReference>
<evidence type="ECO:0008006" key="3">
    <source>
        <dbReference type="Google" id="ProtNLM"/>
    </source>
</evidence>
<name>D7BCQ8_ALLS1</name>
<sequence length="179" mass="20438">MEVALNRLWRCTWIRVLAGVVLGLLPTLAQSAEPVKLTLTSVRVVQENEGGQPREIFQPALAVKPGDVLEWRLEAENTTERPLRQVVLVIPIPRETRYLEGSALALERGNTRLLPMFSYDGGQTYSLPPLRRKIRVNENGKEVEKEVEVKPEEYTHARWVLPELTPKEKVLLKLRTIVK</sequence>
<dbReference type="EMBL" id="CP002042">
    <property type="protein sequence ID" value="ADH64641.1"/>
    <property type="molecule type" value="Genomic_DNA"/>
</dbReference>
<dbReference type="STRING" id="526227.Mesil_2796"/>
<dbReference type="eggNOG" id="COG4719">
    <property type="taxonomic scope" value="Bacteria"/>
</dbReference>
<reference evidence="1 2" key="1">
    <citation type="journal article" date="2010" name="Stand. Genomic Sci.">
        <title>Complete genome sequence of Meiothermus silvanus type strain (VI-R2).</title>
        <authorList>
            <person name="Sikorski J."/>
            <person name="Tindall B.J."/>
            <person name="Lowry S."/>
            <person name="Lucas S."/>
            <person name="Nolan M."/>
            <person name="Copeland A."/>
            <person name="Glavina Del Rio T."/>
            <person name="Tice H."/>
            <person name="Cheng J.F."/>
            <person name="Han C."/>
            <person name="Pitluck S."/>
            <person name="Liolios K."/>
            <person name="Ivanova N."/>
            <person name="Mavromatis K."/>
            <person name="Mikhailova N."/>
            <person name="Pati A."/>
            <person name="Goodwin L."/>
            <person name="Chen A."/>
            <person name="Palaniappan K."/>
            <person name="Land M."/>
            <person name="Hauser L."/>
            <person name="Chang Y.J."/>
            <person name="Jeffries C.D."/>
            <person name="Rohde M."/>
            <person name="Goker M."/>
            <person name="Woyke T."/>
            <person name="Bristow J."/>
            <person name="Eisen J.A."/>
            <person name="Markowitz V."/>
            <person name="Hugenholtz P."/>
            <person name="Kyrpides N.C."/>
            <person name="Klenk H.P."/>
            <person name="Lapidus A."/>
        </authorList>
    </citation>
    <scope>NUCLEOTIDE SEQUENCE [LARGE SCALE GENOMIC DNA]</scope>
    <source>
        <strain evidence="2">ATCC 700542 / DSM 9946 / VI-R2</strain>
    </source>
</reference>
<evidence type="ECO:0000313" key="2">
    <source>
        <dbReference type="Proteomes" id="UP000001916"/>
    </source>
</evidence>
<keyword evidence="2" id="KW-1185">Reference proteome</keyword>
<dbReference type="KEGG" id="msv:Mesil_2796"/>
<protein>
    <recommendedName>
        <fullName evidence="3">DUF11 domain-containing protein</fullName>
    </recommendedName>
</protein>
<organism evidence="1 2">
    <name type="scientific">Allomeiothermus silvanus (strain ATCC 700542 / DSM 9946 / NBRC 106475 / NCIMB 13440 / VI-R2)</name>
    <name type="common">Thermus silvanus</name>
    <dbReference type="NCBI Taxonomy" id="526227"/>
    <lineage>
        <taxon>Bacteria</taxon>
        <taxon>Thermotogati</taxon>
        <taxon>Deinococcota</taxon>
        <taxon>Deinococci</taxon>
        <taxon>Thermales</taxon>
        <taxon>Thermaceae</taxon>
        <taxon>Allomeiothermus</taxon>
    </lineage>
</organism>
<proteinExistence type="predicted"/>